<dbReference type="Proteomes" id="UP001595443">
    <property type="component" value="Unassembled WGS sequence"/>
</dbReference>
<name>A0ABV7ALB7_9RHOB</name>
<accession>A0ABV7ALB7</accession>
<sequence length="223" mass="25343">MSTDETKDVLRRAEETLMTAEFGLTDLSSKDKRRRMVGLRNVIVFGRSVTFVLQNLRGKEARFDAWYEPIVEQMKSDPVFRYFLNARNKLEKQGRLNTTTAASITSFSSSDIEKFGPRPPGTVGFFIGDQLGGSGWEVELPSGETVKYYVELPSEIGSVEQTFSDLDDDLYRPIQGKTVDELCSEYIRKLSAVLDSARSEFLYEPPAQWVGKKRLPSYLRIVK</sequence>
<keyword evidence="2" id="KW-1185">Reference proteome</keyword>
<dbReference type="EMBL" id="JBHRSK010000017">
    <property type="protein sequence ID" value="MFC2970216.1"/>
    <property type="molecule type" value="Genomic_DNA"/>
</dbReference>
<proteinExistence type="predicted"/>
<reference evidence="2" key="1">
    <citation type="journal article" date="2019" name="Int. J. Syst. Evol. Microbiol.">
        <title>The Global Catalogue of Microorganisms (GCM) 10K type strain sequencing project: providing services to taxonomists for standard genome sequencing and annotation.</title>
        <authorList>
            <consortium name="The Broad Institute Genomics Platform"/>
            <consortium name="The Broad Institute Genome Sequencing Center for Infectious Disease"/>
            <person name="Wu L."/>
            <person name="Ma J."/>
        </authorList>
    </citation>
    <scope>NUCLEOTIDE SEQUENCE [LARGE SCALE GENOMIC DNA]</scope>
    <source>
        <strain evidence="2">KCTC 62192</strain>
    </source>
</reference>
<evidence type="ECO:0000313" key="2">
    <source>
        <dbReference type="Proteomes" id="UP001595443"/>
    </source>
</evidence>
<gene>
    <name evidence="1" type="ORF">ACFOES_19120</name>
</gene>
<comment type="caution">
    <text evidence="1">The sequence shown here is derived from an EMBL/GenBank/DDBJ whole genome shotgun (WGS) entry which is preliminary data.</text>
</comment>
<protein>
    <submittedName>
        <fullName evidence="1">Uncharacterized protein</fullName>
    </submittedName>
</protein>
<evidence type="ECO:0000313" key="1">
    <source>
        <dbReference type="EMBL" id="MFC2970216.1"/>
    </source>
</evidence>
<dbReference type="RefSeq" id="WP_377834985.1">
    <property type="nucleotide sequence ID" value="NZ_JBHRSK010000017.1"/>
</dbReference>
<organism evidence="1 2">
    <name type="scientific">Acidimangrovimonas pyrenivorans</name>
    <dbReference type="NCBI Taxonomy" id="2030798"/>
    <lineage>
        <taxon>Bacteria</taxon>
        <taxon>Pseudomonadati</taxon>
        <taxon>Pseudomonadota</taxon>
        <taxon>Alphaproteobacteria</taxon>
        <taxon>Rhodobacterales</taxon>
        <taxon>Paracoccaceae</taxon>
        <taxon>Acidimangrovimonas</taxon>
    </lineage>
</organism>